<evidence type="ECO:0000256" key="5">
    <source>
        <dbReference type="ARBA" id="ARBA00022737"/>
    </source>
</evidence>
<feature type="domain" description="HP" evidence="10">
    <location>
        <begin position="1630"/>
        <end position="1693"/>
    </location>
</feature>
<feature type="compositionally biased region" description="Basic and acidic residues" evidence="9">
    <location>
        <begin position="512"/>
        <end position="541"/>
    </location>
</feature>
<dbReference type="GO" id="GO:0005546">
    <property type="term" value="F:phosphatidylinositol-4,5-bisphosphate binding"/>
    <property type="evidence" value="ECO:0007669"/>
    <property type="project" value="TreeGrafter"/>
</dbReference>
<evidence type="ECO:0000256" key="2">
    <source>
        <dbReference type="ARBA" id="ARBA00004245"/>
    </source>
</evidence>
<name>A0A8C4H0X3_DICLA</name>
<feature type="compositionally biased region" description="Basic and acidic residues" evidence="9">
    <location>
        <begin position="190"/>
        <end position="207"/>
    </location>
</feature>
<dbReference type="GO" id="GO:0015629">
    <property type="term" value="C:actin cytoskeleton"/>
    <property type="evidence" value="ECO:0007669"/>
    <property type="project" value="TreeGrafter"/>
</dbReference>
<dbReference type="CDD" id="cd11289">
    <property type="entry name" value="gelsolin_S2_like"/>
    <property type="match status" value="1"/>
</dbReference>
<dbReference type="InterPro" id="IPR036886">
    <property type="entry name" value="Villin_headpiece_dom_sf"/>
</dbReference>
<evidence type="ECO:0000256" key="3">
    <source>
        <dbReference type="ARBA" id="ARBA00008418"/>
    </source>
</evidence>
<evidence type="ECO:0000256" key="6">
    <source>
        <dbReference type="ARBA" id="ARBA00023136"/>
    </source>
</evidence>
<keyword evidence="8" id="KW-0206">Cytoskeleton</keyword>
<feature type="region of interest" description="Disordered" evidence="9">
    <location>
        <begin position="61"/>
        <end position="108"/>
    </location>
</feature>
<evidence type="ECO:0000313" key="11">
    <source>
        <dbReference type="Ensembl" id="ENSDLAP00005035538.2"/>
    </source>
</evidence>
<feature type="compositionally biased region" description="Basic and acidic residues" evidence="9">
    <location>
        <begin position="377"/>
        <end position="390"/>
    </location>
</feature>
<evidence type="ECO:0000256" key="7">
    <source>
        <dbReference type="ARBA" id="ARBA00023203"/>
    </source>
</evidence>
<reference evidence="11" key="2">
    <citation type="submission" date="2025-09" db="UniProtKB">
        <authorList>
            <consortium name="Ensembl"/>
        </authorList>
    </citation>
    <scope>IDENTIFICATION</scope>
</reference>
<dbReference type="Pfam" id="PF00626">
    <property type="entry name" value="Gelsolin"/>
    <property type="match status" value="1"/>
</dbReference>
<feature type="compositionally biased region" description="Low complexity" evidence="9">
    <location>
        <begin position="168"/>
        <end position="179"/>
    </location>
</feature>
<evidence type="ECO:0000256" key="4">
    <source>
        <dbReference type="ARBA" id="ARBA00022490"/>
    </source>
</evidence>
<evidence type="ECO:0000256" key="8">
    <source>
        <dbReference type="ARBA" id="ARBA00023212"/>
    </source>
</evidence>
<reference evidence="11" key="1">
    <citation type="submission" date="2025-08" db="UniProtKB">
        <authorList>
            <consortium name="Ensembl"/>
        </authorList>
    </citation>
    <scope>IDENTIFICATION</scope>
</reference>
<keyword evidence="4" id="KW-0963">Cytoplasm</keyword>
<dbReference type="PANTHER" id="PTHR11977:SF86">
    <property type="entry name" value="SUPERVILLIN ISOFORM X1"/>
    <property type="match status" value="1"/>
</dbReference>
<feature type="region of interest" description="Disordered" evidence="9">
    <location>
        <begin position="247"/>
        <end position="271"/>
    </location>
</feature>
<dbReference type="CDD" id="cd11280">
    <property type="entry name" value="gelsolin_like"/>
    <property type="match status" value="1"/>
</dbReference>
<dbReference type="SUPFAM" id="SSF47050">
    <property type="entry name" value="VHP, Villin headpiece domain"/>
    <property type="match status" value="1"/>
</dbReference>
<dbReference type="CDD" id="cd11288">
    <property type="entry name" value="gelsolin_S5_like"/>
    <property type="match status" value="1"/>
</dbReference>
<dbReference type="Gene3D" id="1.10.950.10">
    <property type="entry name" value="Villin headpiece domain"/>
    <property type="match status" value="1"/>
</dbReference>
<dbReference type="GO" id="GO:0016020">
    <property type="term" value="C:membrane"/>
    <property type="evidence" value="ECO:0007669"/>
    <property type="project" value="UniProtKB-SubCell"/>
</dbReference>
<dbReference type="SMART" id="SM00153">
    <property type="entry name" value="VHP"/>
    <property type="match status" value="1"/>
</dbReference>
<feature type="compositionally biased region" description="Polar residues" evidence="9">
    <location>
        <begin position="455"/>
        <end position="466"/>
    </location>
</feature>
<dbReference type="GO" id="GO:0051016">
    <property type="term" value="P:barbed-end actin filament capping"/>
    <property type="evidence" value="ECO:0007669"/>
    <property type="project" value="TreeGrafter"/>
</dbReference>
<evidence type="ECO:0000259" key="10">
    <source>
        <dbReference type="PROSITE" id="PS51089"/>
    </source>
</evidence>
<protein>
    <recommendedName>
        <fullName evidence="10">HP domain-containing protein</fullName>
    </recommendedName>
</protein>
<comment type="subcellular location">
    <subcellularLocation>
        <location evidence="2">Cytoplasm</location>
        <location evidence="2">Cytoskeleton</location>
    </subcellularLocation>
    <subcellularLocation>
        <location evidence="1">Membrane</location>
        <topology evidence="1">Peripheral membrane protein</topology>
    </subcellularLocation>
</comment>
<dbReference type="Pfam" id="PF02209">
    <property type="entry name" value="VHP"/>
    <property type="match status" value="1"/>
</dbReference>
<keyword evidence="12" id="KW-1185">Reference proteome</keyword>
<dbReference type="PROSITE" id="PS51089">
    <property type="entry name" value="HP"/>
    <property type="match status" value="1"/>
</dbReference>
<accession>A0A8C4H0X3</accession>
<dbReference type="InterPro" id="IPR007122">
    <property type="entry name" value="Villin/Gelsolin"/>
</dbReference>
<dbReference type="SMART" id="SM00262">
    <property type="entry name" value="GEL"/>
    <property type="match status" value="5"/>
</dbReference>
<dbReference type="Ensembl" id="ENSDLAT00005037914.2">
    <property type="protein sequence ID" value="ENSDLAP00005035538.2"/>
    <property type="gene ID" value="ENSDLAG00005015584.2"/>
</dbReference>
<dbReference type="InterPro" id="IPR007123">
    <property type="entry name" value="Gelsolin-like_dom"/>
</dbReference>
<keyword evidence="5" id="KW-0677">Repeat</keyword>
<dbReference type="InterPro" id="IPR003128">
    <property type="entry name" value="Villin_headpiece"/>
</dbReference>
<keyword evidence="6" id="KW-0472">Membrane</keyword>
<feature type="region of interest" description="Disordered" evidence="9">
    <location>
        <begin position="124"/>
        <end position="207"/>
    </location>
</feature>
<evidence type="ECO:0000313" key="12">
    <source>
        <dbReference type="Proteomes" id="UP000694389"/>
    </source>
</evidence>
<dbReference type="SUPFAM" id="SSF55753">
    <property type="entry name" value="Actin depolymerizing proteins"/>
    <property type="match status" value="5"/>
</dbReference>
<feature type="region of interest" description="Disordered" evidence="9">
    <location>
        <begin position="455"/>
        <end position="559"/>
    </location>
</feature>
<feature type="compositionally biased region" description="Basic and acidic residues" evidence="9">
    <location>
        <begin position="144"/>
        <end position="166"/>
    </location>
</feature>
<evidence type="ECO:0000256" key="1">
    <source>
        <dbReference type="ARBA" id="ARBA00004170"/>
    </source>
</evidence>
<feature type="region of interest" description="Disordered" evidence="9">
    <location>
        <begin position="324"/>
        <end position="399"/>
    </location>
</feature>
<proteinExistence type="inferred from homology"/>
<dbReference type="InterPro" id="IPR029006">
    <property type="entry name" value="ADF-H/Gelsolin-like_dom_sf"/>
</dbReference>
<dbReference type="GO" id="GO:0051015">
    <property type="term" value="F:actin filament binding"/>
    <property type="evidence" value="ECO:0007669"/>
    <property type="project" value="InterPro"/>
</dbReference>
<dbReference type="Proteomes" id="UP000694389">
    <property type="component" value="Unassembled WGS sequence"/>
</dbReference>
<dbReference type="Gene3D" id="3.40.20.10">
    <property type="entry name" value="Severin"/>
    <property type="match status" value="5"/>
</dbReference>
<dbReference type="CDD" id="cd11293">
    <property type="entry name" value="gelsolin_S4_like"/>
    <property type="match status" value="1"/>
</dbReference>
<organism evidence="11 12">
    <name type="scientific">Dicentrarchus labrax</name>
    <name type="common">European seabass</name>
    <name type="synonym">Morone labrax</name>
    <dbReference type="NCBI Taxonomy" id="13489"/>
    <lineage>
        <taxon>Eukaryota</taxon>
        <taxon>Metazoa</taxon>
        <taxon>Chordata</taxon>
        <taxon>Craniata</taxon>
        <taxon>Vertebrata</taxon>
        <taxon>Euteleostomi</taxon>
        <taxon>Actinopterygii</taxon>
        <taxon>Neopterygii</taxon>
        <taxon>Teleostei</taxon>
        <taxon>Neoteleostei</taxon>
        <taxon>Acanthomorphata</taxon>
        <taxon>Eupercaria</taxon>
        <taxon>Moronidae</taxon>
        <taxon>Dicentrarchus</taxon>
    </lineage>
</organism>
<sequence length="1693" mass="190966">MCRKERIARRLEGIEGEVHPSLLPSLVANRLLEEDTPRYTRASDPCEPCVTVQRYGVEGFESPEMQLTAPERQSRARCRPDPQSSIHTDPVFSSGSTTNAPEPESKAERIARYKAERRRQLAERYGISLDQEPDMDCPSRYTRTQKESEGSERRNREELMGEDGRDITLSSYTSTSATSPRAGRTAPKHSHPDPSYETGRTRVDSFSERERLMNLENQRRAAPPELPSSYMDVTSLSSAARVPAKDYSVTGMPPSSPKLSRHPSLSSPKHGVSPGDLFIEQQAHNILSRQGAHLSSAADEEKLDERAKLSVAAKRSLFRELEKSLDGGAPKARSRNAAVDRRLRRTQDRSRTQPVTTEEVVIAATLQATSQQNAAAREARHMQDTHEVQRSKPGQGQEEPDLCTLSLAEKMALFNRLAQPPTRVTRTRGDTRQRRANARYQTQPITLGDMEQLQNGTGSRFQHLPTSSSSSSALRAGSTVSTDHAGDIHITRAAPRVEPLPPSISDLSLPPRHTDDPAWRSQDSVDHQRYHIDAREEDRADLGGGKRKLPSPEGSIRQASTVVTSRAVSGLPQSVCQPPAADAHIDGSGPTAGPVQLEDGEELSDMMTARHMSIKERVALLKKSGEQDWRNRINKKQDVAKVAVGEQQAQLWEVEQSFKTKDDEVLMMIDEFAVSDQLWVRPACARIADAEMECQSIEAHMSIQERKQLIVAQEEAWKTKGYGAANDSTQFTVAARMVKKGQKAVPDLNLESDMKLDKLESFLGKLNSKVSGLPEATITVTEKKVKEVMTLEDETFSKFYRQMEELPVITNKVEIDDDFDAIFGPQVPKLPSEMVQHKRAVRPARNVQASRNPLKMLAAREDIRHEYTEQRLNIGLLESKRMKAEKMNKNSGFSDVALAGLASKENFSNVNLRSVNISEQMSNNSAVPYKKLMLLQVKGRRHVQTRLVEPRASSLNSGDCFLLITPHHCFIWIGEFANVIEKNKASELANFIQSKRDLGCRANYVQVIEEAASTHSHAAKEFWKILGGQSSFQSAGTPDEDELYEGAIVETNCIYRLMEDKLVPDDDFWAKMPRCSLLNPKEVLVFDFGSEMYIWHGKEVTLAQRKVAFQLAKHLWNGTFDYTNCDINPLDPGECNPIIPKKGQGRPDWAVFGRLTQHNETTLFKEKFLDWSDSRKTPSPIKNTNDHITDQKVLRSTSPHAYDASLMLPLHQGLVCTRLDGFNVGRGYGVVEAEEWRSYEISTLAVEVWHILEFDYSRLPRQSIGQFHEGDTYVMKWKYMVSTAVGRRQNPEQQKTAGAGKEKCCYFFWQGRNSTVSEKGTSALMTVELDEERGAQVQVQQGKEPPCFLQCFKGGMVVHSGKREEEEENSQNDWRLYCVRGEVEVEGHLLEVACHCSSLRSRMSMVLLSVSQALIYLWHGCKSQTHTREVARTAANKIKEHCPLEAGLHSSSKVTIRECDEGAEPAGFWEPLGRRDRKVYDCMLQDPGRFNFTPPVEFLYPARDSNKVNSMPFLQEDLYAASQPALFLVDNHHEVYLWQGWWPQDSESTGSARIRWDSDRKCAMETVLQYCREKNEKKPPKAYLIHAGLEPLTFTNMFPSWEHREDIAEITEREAEVCNQIILVEDVLARLCKTAYPLADILARPLPEGVDPLRLEVYLSDEDFEKALDMTREEYGALPSWKQVNLKKAKGLF</sequence>
<dbReference type="GO" id="GO:0005737">
    <property type="term" value="C:cytoplasm"/>
    <property type="evidence" value="ECO:0007669"/>
    <property type="project" value="TreeGrafter"/>
</dbReference>
<dbReference type="GeneTree" id="ENSGT00940000154653"/>
<dbReference type="GO" id="GO:0008154">
    <property type="term" value="P:actin polymerization or depolymerization"/>
    <property type="evidence" value="ECO:0007669"/>
    <property type="project" value="TreeGrafter"/>
</dbReference>
<dbReference type="FunFam" id="1.10.950.10:FF:000003">
    <property type="entry name" value="supervillin isoform X2"/>
    <property type="match status" value="1"/>
</dbReference>
<comment type="similarity">
    <text evidence="3">Belongs to the villin/gelsolin family.</text>
</comment>
<evidence type="ECO:0000256" key="9">
    <source>
        <dbReference type="SAM" id="MobiDB-lite"/>
    </source>
</evidence>
<dbReference type="GO" id="GO:0051014">
    <property type="term" value="P:actin filament severing"/>
    <property type="evidence" value="ECO:0007669"/>
    <property type="project" value="TreeGrafter"/>
</dbReference>
<keyword evidence="7" id="KW-0009">Actin-binding</keyword>
<feature type="compositionally biased region" description="Basic and acidic residues" evidence="9">
    <location>
        <begin position="338"/>
        <end position="351"/>
    </location>
</feature>
<dbReference type="PANTHER" id="PTHR11977">
    <property type="entry name" value="VILLIN"/>
    <property type="match status" value="1"/>
</dbReference>
<feature type="compositionally biased region" description="Polar residues" evidence="9">
    <location>
        <begin position="82"/>
        <end position="100"/>
    </location>
</feature>